<evidence type="ECO:0000313" key="2">
    <source>
        <dbReference type="EMBL" id="KAG0002388.1"/>
    </source>
</evidence>
<organism evidence="2 3">
    <name type="scientific">Entomortierella chlamydospora</name>
    <dbReference type="NCBI Taxonomy" id="101097"/>
    <lineage>
        <taxon>Eukaryota</taxon>
        <taxon>Fungi</taxon>
        <taxon>Fungi incertae sedis</taxon>
        <taxon>Mucoromycota</taxon>
        <taxon>Mortierellomycotina</taxon>
        <taxon>Mortierellomycetes</taxon>
        <taxon>Mortierellales</taxon>
        <taxon>Mortierellaceae</taxon>
        <taxon>Entomortierella</taxon>
    </lineage>
</organism>
<feature type="compositionally biased region" description="Basic and acidic residues" evidence="1">
    <location>
        <begin position="88"/>
        <end position="98"/>
    </location>
</feature>
<dbReference type="Proteomes" id="UP000703661">
    <property type="component" value="Unassembled WGS sequence"/>
</dbReference>
<sequence>MSAPAPIPSPLRLPVHSTMSAPAAVVTSSSSFQFPRFGVKNKSLLGISSFSPSSNNNNGSNSNADGGHRKTVPDLLNIRRHGHITESGPREIEKSQKRKVLQEIRPDLQNLPEELLREQARSGAAVHALEHQHQQQQQQPQDETTHLLNNSNNNKGAGNPTSGSGTLLGSGDGLGLGIGLGGKVNNIRSRWTGRSAGRRQRRVPSSGIGRENDQRVIQSSVFTPVLASVYDGQ</sequence>
<protein>
    <submittedName>
        <fullName evidence="2">Uncharacterized protein</fullName>
    </submittedName>
</protein>
<comment type="caution">
    <text evidence="2">The sequence shown here is derived from an EMBL/GenBank/DDBJ whole genome shotgun (WGS) entry which is preliminary data.</text>
</comment>
<evidence type="ECO:0000313" key="3">
    <source>
        <dbReference type="Proteomes" id="UP000703661"/>
    </source>
</evidence>
<gene>
    <name evidence="2" type="ORF">BGZ80_005986</name>
</gene>
<dbReference type="AlphaFoldDB" id="A0A9P6MIF3"/>
<feature type="compositionally biased region" description="Low complexity" evidence="1">
    <location>
        <begin position="48"/>
        <end position="63"/>
    </location>
</feature>
<feature type="region of interest" description="Disordered" evidence="1">
    <location>
        <begin position="45"/>
        <end position="98"/>
    </location>
</feature>
<evidence type="ECO:0000256" key="1">
    <source>
        <dbReference type="SAM" id="MobiDB-lite"/>
    </source>
</evidence>
<keyword evidence="3" id="KW-1185">Reference proteome</keyword>
<feature type="region of interest" description="Disordered" evidence="1">
    <location>
        <begin position="119"/>
        <end position="168"/>
    </location>
</feature>
<proteinExistence type="predicted"/>
<feature type="non-terminal residue" evidence="2">
    <location>
        <position position="233"/>
    </location>
</feature>
<dbReference type="EMBL" id="JAAAID010002950">
    <property type="protein sequence ID" value="KAG0002388.1"/>
    <property type="molecule type" value="Genomic_DNA"/>
</dbReference>
<accession>A0A9P6MIF3</accession>
<name>A0A9P6MIF3_9FUNG</name>
<reference evidence="2" key="1">
    <citation type="journal article" date="2020" name="Fungal Divers.">
        <title>Resolving the Mortierellaceae phylogeny through synthesis of multi-gene phylogenetics and phylogenomics.</title>
        <authorList>
            <person name="Vandepol N."/>
            <person name="Liber J."/>
            <person name="Desiro A."/>
            <person name="Na H."/>
            <person name="Kennedy M."/>
            <person name="Barry K."/>
            <person name="Grigoriev I.V."/>
            <person name="Miller A.N."/>
            <person name="O'Donnell K."/>
            <person name="Stajich J.E."/>
            <person name="Bonito G."/>
        </authorList>
    </citation>
    <scope>NUCLEOTIDE SEQUENCE</scope>
    <source>
        <strain evidence="2">NRRL 2769</strain>
    </source>
</reference>